<feature type="signal peptide" evidence="1">
    <location>
        <begin position="1"/>
        <end position="24"/>
    </location>
</feature>
<dbReference type="OrthoDB" id="10003462at2"/>
<dbReference type="EMBL" id="CP000821">
    <property type="protein sequence ID" value="ABV37189.1"/>
    <property type="molecule type" value="Genomic_DNA"/>
</dbReference>
<dbReference type="AlphaFoldDB" id="A8FWG6"/>
<dbReference type="KEGG" id="sse:Ssed_2582"/>
<feature type="chain" id="PRO_5002721521" evidence="1">
    <location>
        <begin position="25"/>
        <end position="267"/>
    </location>
</feature>
<evidence type="ECO:0000313" key="3">
    <source>
        <dbReference type="Proteomes" id="UP000002015"/>
    </source>
</evidence>
<evidence type="ECO:0000313" key="2">
    <source>
        <dbReference type="EMBL" id="ABV37189.1"/>
    </source>
</evidence>
<reference evidence="2 3" key="1">
    <citation type="submission" date="2007-08" db="EMBL/GenBank/DDBJ databases">
        <title>Complete sequence of Shewanella sediminis HAW-EB3.</title>
        <authorList>
            <consortium name="US DOE Joint Genome Institute"/>
            <person name="Copeland A."/>
            <person name="Lucas S."/>
            <person name="Lapidus A."/>
            <person name="Barry K."/>
            <person name="Glavina del Rio T."/>
            <person name="Dalin E."/>
            <person name="Tice H."/>
            <person name="Pitluck S."/>
            <person name="Chertkov O."/>
            <person name="Brettin T."/>
            <person name="Bruce D."/>
            <person name="Detter J.C."/>
            <person name="Han C."/>
            <person name="Schmutz J."/>
            <person name="Larimer F."/>
            <person name="Land M."/>
            <person name="Hauser L."/>
            <person name="Kyrpides N."/>
            <person name="Kim E."/>
            <person name="Zhao J.-S."/>
            <person name="Richardson P."/>
        </authorList>
    </citation>
    <scope>NUCLEOTIDE SEQUENCE [LARGE SCALE GENOMIC DNA]</scope>
    <source>
        <strain evidence="2 3">HAW-EB3</strain>
    </source>
</reference>
<gene>
    <name evidence="2" type="ordered locus">Ssed_2582</name>
</gene>
<name>A8FWG6_SHESH</name>
<evidence type="ECO:0000256" key="1">
    <source>
        <dbReference type="SAM" id="SignalP"/>
    </source>
</evidence>
<keyword evidence="1" id="KW-0732">Signal</keyword>
<keyword evidence="3" id="KW-1185">Reference proteome</keyword>
<dbReference type="HOGENOM" id="CLU_1041683_0_0_6"/>
<accession>A8FWG6</accession>
<organism evidence="2 3">
    <name type="scientific">Shewanella sediminis (strain HAW-EB3)</name>
    <dbReference type="NCBI Taxonomy" id="425104"/>
    <lineage>
        <taxon>Bacteria</taxon>
        <taxon>Pseudomonadati</taxon>
        <taxon>Pseudomonadota</taxon>
        <taxon>Gammaproteobacteria</taxon>
        <taxon>Alteromonadales</taxon>
        <taxon>Shewanellaceae</taxon>
        <taxon>Shewanella</taxon>
    </lineage>
</organism>
<dbReference type="Proteomes" id="UP000002015">
    <property type="component" value="Chromosome"/>
</dbReference>
<sequence length="267" mass="29916" precursor="true">MRAKLYIAIIFLLLFCNTLTSAFAVEEADLNKKLEELATQYGITDKEQLESLKIQVLSILKTRERFSFSTLNKPCRDDIERLCSDSGNISSTLMCIKDNREYVSESCENALGNEFGGNPLLHAEVYNGVEMPKGSYFFYNPNGKVLGVIASKNFEYKGINFKKGQIRFHDFGISVGQLVSDQYINGIKYSVDGIGPFFNKEGEIENATLAENSEIAGITYKADSQIQFYSIGKVKSGTVAKETTIQGQTFMPGELIWFKKNGEIRSF</sequence>
<proteinExistence type="predicted"/>
<protein>
    <submittedName>
        <fullName evidence="2">Uncharacterized protein</fullName>
    </submittedName>
</protein>
<dbReference type="RefSeq" id="WP_012142921.1">
    <property type="nucleotide sequence ID" value="NC_009831.1"/>
</dbReference>